<keyword evidence="2" id="KW-1185">Reference proteome</keyword>
<dbReference type="AlphaFoldDB" id="A0ABD0NXW8"/>
<evidence type="ECO:0008006" key="3">
    <source>
        <dbReference type="Google" id="ProtNLM"/>
    </source>
</evidence>
<protein>
    <recommendedName>
        <fullName evidence="3">78 kDa glucose-regulated protein</fullName>
    </recommendedName>
</protein>
<name>A0ABD0NXW8_CIRMR</name>
<accession>A0ABD0NXW8</accession>
<comment type="caution">
    <text evidence="1">The sequence shown here is derived from an EMBL/GenBank/DDBJ whole genome shotgun (WGS) entry which is preliminary data.</text>
</comment>
<reference evidence="1 2" key="1">
    <citation type="submission" date="2024-05" db="EMBL/GenBank/DDBJ databases">
        <title>Genome sequencing and assembly of Indian major carp, Cirrhinus mrigala (Hamilton, 1822).</title>
        <authorList>
            <person name="Mohindra V."/>
            <person name="Chowdhury L.M."/>
            <person name="Lal K."/>
            <person name="Jena J.K."/>
        </authorList>
    </citation>
    <scope>NUCLEOTIDE SEQUENCE [LARGE SCALE GENOMIC DNA]</scope>
    <source>
        <strain evidence="1">CM1030</strain>
        <tissue evidence="1">Blood</tissue>
    </source>
</reference>
<dbReference type="Proteomes" id="UP001529510">
    <property type="component" value="Unassembled WGS sequence"/>
</dbReference>
<feature type="non-terminal residue" evidence="1">
    <location>
        <position position="53"/>
    </location>
</feature>
<feature type="non-terminal residue" evidence="1">
    <location>
        <position position="1"/>
    </location>
</feature>
<evidence type="ECO:0000313" key="1">
    <source>
        <dbReference type="EMBL" id="KAL0166733.1"/>
    </source>
</evidence>
<sequence>KELKDLFEDVKDENEDRNQDFAEIAEEKIAALYGDDADQKTLEELQNDETFAK</sequence>
<proteinExistence type="predicted"/>
<dbReference type="EMBL" id="JAMKFB020000019">
    <property type="protein sequence ID" value="KAL0166733.1"/>
    <property type="molecule type" value="Genomic_DNA"/>
</dbReference>
<organism evidence="1 2">
    <name type="scientific">Cirrhinus mrigala</name>
    <name type="common">Mrigala</name>
    <dbReference type="NCBI Taxonomy" id="683832"/>
    <lineage>
        <taxon>Eukaryota</taxon>
        <taxon>Metazoa</taxon>
        <taxon>Chordata</taxon>
        <taxon>Craniata</taxon>
        <taxon>Vertebrata</taxon>
        <taxon>Euteleostomi</taxon>
        <taxon>Actinopterygii</taxon>
        <taxon>Neopterygii</taxon>
        <taxon>Teleostei</taxon>
        <taxon>Ostariophysi</taxon>
        <taxon>Cypriniformes</taxon>
        <taxon>Cyprinidae</taxon>
        <taxon>Labeoninae</taxon>
        <taxon>Labeonini</taxon>
        <taxon>Cirrhinus</taxon>
    </lineage>
</organism>
<evidence type="ECO:0000313" key="2">
    <source>
        <dbReference type="Proteomes" id="UP001529510"/>
    </source>
</evidence>
<gene>
    <name evidence="1" type="ORF">M9458_038577</name>
</gene>